<name>A0A2I6SS12_9EUKA</name>
<dbReference type="EMBL" id="MF508648">
    <property type="protein sequence ID" value="AUO29191.1"/>
    <property type="molecule type" value="Genomic_DNA"/>
</dbReference>
<keyword evidence="1" id="KW-1133">Transmembrane helix</keyword>
<protein>
    <submittedName>
        <fullName evidence="2">Uncharacterized protein</fullName>
    </submittedName>
</protein>
<sequence length="107" mass="12728">MFQLVSKNIFSVFNNFFIKKNIKVYIINLFIFYIVLVNGLLDFLTNNHVYFNTLKNENIKYPRLPHFGFLNDFYINNIAAKEFKQICIPYSSLSDIQSFNLNDSCMF</sequence>
<proteinExistence type="predicted"/>
<accession>A0A2I6SS12</accession>
<organism evidence="2">
    <name type="scientific">Vannella croatica</name>
    <dbReference type="NCBI Taxonomy" id="1778588"/>
    <lineage>
        <taxon>Eukaryota</taxon>
        <taxon>Amoebozoa</taxon>
        <taxon>Discosea</taxon>
        <taxon>Flabellinia</taxon>
        <taxon>Vannellidae</taxon>
        <taxon>Vannella</taxon>
    </lineage>
</organism>
<feature type="transmembrane region" description="Helical" evidence="1">
    <location>
        <begin position="21"/>
        <end position="41"/>
    </location>
</feature>
<keyword evidence="1" id="KW-0472">Membrane</keyword>
<keyword evidence="2" id="KW-0496">Mitochondrion</keyword>
<reference evidence="2" key="1">
    <citation type="submission" date="2017-07" db="EMBL/GenBank/DDBJ databases">
        <title>Mitochondrial genome of Vannella croatica (Amoebozoa, Discosea, Vannellida).</title>
        <authorList>
            <person name="Natalya B."/>
            <person name="Elena N."/>
            <person name="Olja M."/>
            <person name="Anna G."/>
            <person name="Oksana K."/>
            <person name="Alexander K."/>
            <person name="Alexey M."/>
            <person name="Dmitrii P."/>
            <person name="Alexey S."/>
        </authorList>
    </citation>
    <scope>NUCLEOTIDE SEQUENCE</scope>
</reference>
<evidence type="ECO:0000313" key="2">
    <source>
        <dbReference type="EMBL" id="AUO29191.1"/>
    </source>
</evidence>
<dbReference type="AlphaFoldDB" id="A0A2I6SS12"/>
<gene>
    <name evidence="2" type="primary">ORF8</name>
</gene>
<evidence type="ECO:0000256" key="1">
    <source>
        <dbReference type="SAM" id="Phobius"/>
    </source>
</evidence>
<keyword evidence="1" id="KW-0812">Transmembrane</keyword>
<geneLocation type="mitochondrion" evidence="2"/>